<dbReference type="PRINTS" id="PR00367">
    <property type="entry name" value="ETHRSPELEMNT"/>
</dbReference>
<dbReference type="SUPFAM" id="SSF54171">
    <property type="entry name" value="DNA-binding domain"/>
    <property type="match status" value="1"/>
</dbReference>
<dbReference type="GO" id="GO:0005634">
    <property type="term" value="C:nucleus"/>
    <property type="evidence" value="ECO:0007669"/>
    <property type="project" value="UniProtKB-SubCell"/>
</dbReference>
<dbReference type="PROSITE" id="PS51032">
    <property type="entry name" value="AP2_ERF"/>
    <property type="match status" value="1"/>
</dbReference>
<evidence type="ECO:0000256" key="2">
    <source>
        <dbReference type="ARBA" id="ARBA00023015"/>
    </source>
</evidence>
<dbReference type="PANTHER" id="PTHR31190">
    <property type="entry name" value="DNA-BINDING DOMAIN"/>
    <property type="match status" value="1"/>
</dbReference>
<evidence type="ECO:0000256" key="4">
    <source>
        <dbReference type="ARBA" id="ARBA00023163"/>
    </source>
</evidence>
<evidence type="ECO:0000256" key="3">
    <source>
        <dbReference type="ARBA" id="ARBA00023125"/>
    </source>
</evidence>
<feature type="compositionally biased region" description="Basic and acidic residues" evidence="7">
    <location>
        <begin position="8"/>
        <end position="18"/>
    </location>
</feature>
<keyword evidence="2" id="KW-0805">Transcription regulation</keyword>
<gene>
    <name evidence="9" type="ORF">CUMW_151140</name>
</gene>
<comment type="subcellular location">
    <subcellularLocation>
        <location evidence="1">Nucleus</location>
    </subcellularLocation>
</comment>
<dbReference type="GO" id="GO:0003677">
    <property type="term" value="F:DNA binding"/>
    <property type="evidence" value="ECO:0007669"/>
    <property type="project" value="UniProtKB-KW"/>
</dbReference>
<dbReference type="InterPro" id="IPR001471">
    <property type="entry name" value="AP2/ERF_dom"/>
</dbReference>
<evidence type="ECO:0000256" key="7">
    <source>
        <dbReference type="SAM" id="MobiDB-lite"/>
    </source>
</evidence>
<feature type="region of interest" description="Disordered" evidence="7">
    <location>
        <begin position="1"/>
        <end position="20"/>
    </location>
</feature>
<keyword evidence="10" id="KW-1185">Reference proteome</keyword>
<dbReference type="Proteomes" id="UP000236630">
    <property type="component" value="Unassembled WGS sequence"/>
</dbReference>
<keyword evidence="5" id="KW-0539">Nucleus</keyword>
<dbReference type="CDD" id="cd00018">
    <property type="entry name" value="AP2"/>
    <property type="match status" value="1"/>
</dbReference>
<accession>A0A2H5PMW1</accession>
<proteinExistence type="inferred from homology"/>
<reference evidence="9 10" key="1">
    <citation type="journal article" date="2017" name="Front. Genet.">
        <title>Draft sequencing of the heterozygous diploid genome of Satsuma (Citrus unshiu Marc.) using a hybrid assembly approach.</title>
        <authorList>
            <person name="Shimizu T."/>
            <person name="Tanizawa Y."/>
            <person name="Mochizuki T."/>
            <person name="Nagasaki H."/>
            <person name="Yoshioka T."/>
            <person name="Toyoda A."/>
            <person name="Fujiyama A."/>
            <person name="Kaminuma E."/>
            <person name="Nakamura Y."/>
        </authorList>
    </citation>
    <scope>NUCLEOTIDE SEQUENCE [LARGE SCALE GENOMIC DNA]</scope>
    <source>
        <strain evidence="10">cv. Miyagawa wase</strain>
    </source>
</reference>
<organism evidence="9 10">
    <name type="scientific">Citrus unshiu</name>
    <name type="common">Satsuma mandarin</name>
    <name type="synonym">Citrus nobilis var. unshiu</name>
    <dbReference type="NCBI Taxonomy" id="55188"/>
    <lineage>
        <taxon>Eukaryota</taxon>
        <taxon>Viridiplantae</taxon>
        <taxon>Streptophyta</taxon>
        <taxon>Embryophyta</taxon>
        <taxon>Tracheophyta</taxon>
        <taxon>Spermatophyta</taxon>
        <taxon>Magnoliopsida</taxon>
        <taxon>eudicotyledons</taxon>
        <taxon>Gunneridae</taxon>
        <taxon>Pentapetalae</taxon>
        <taxon>rosids</taxon>
        <taxon>malvids</taxon>
        <taxon>Sapindales</taxon>
        <taxon>Rutaceae</taxon>
        <taxon>Aurantioideae</taxon>
        <taxon>Citrus</taxon>
    </lineage>
</organism>
<evidence type="ECO:0000259" key="8">
    <source>
        <dbReference type="PROSITE" id="PS51032"/>
    </source>
</evidence>
<feature type="domain" description="AP2/ERF" evidence="8">
    <location>
        <begin position="25"/>
        <end position="74"/>
    </location>
</feature>
<keyword evidence="4" id="KW-0804">Transcription</keyword>
<comment type="similarity">
    <text evidence="6">Belongs to the AP2/ERF transcription factor family. ERF subfamily.</text>
</comment>
<dbReference type="PANTHER" id="PTHR31190:SF142">
    <property type="entry name" value="ETHYLENE-RESPONSIVE TRANSCRIPTION FACTOR RAP2-3"/>
    <property type="match status" value="1"/>
</dbReference>
<dbReference type="InterPro" id="IPR016177">
    <property type="entry name" value="DNA-bd_dom_sf"/>
</dbReference>
<dbReference type="STRING" id="55188.A0A2H5PMW1"/>
<dbReference type="EMBL" id="BDQV01000096">
    <property type="protein sequence ID" value="GAY53707.1"/>
    <property type="molecule type" value="Genomic_DNA"/>
</dbReference>
<protein>
    <recommendedName>
        <fullName evidence="8">AP2/ERF domain-containing protein</fullName>
    </recommendedName>
</protein>
<sequence length="74" mass="8723">MQRMRACHAPDEGKEKKTQRVRKNVYRGIRQRPWEKWVAEIRDPYKGVRVWLGTAEKAARVYADVAKNIRGNKA</sequence>
<evidence type="ECO:0000313" key="10">
    <source>
        <dbReference type="Proteomes" id="UP000236630"/>
    </source>
</evidence>
<evidence type="ECO:0000256" key="1">
    <source>
        <dbReference type="ARBA" id="ARBA00004123"/>
    </source>
</evidence>
<evidence type="ECO:0000256" key="6">
    <source>
        <dbReference type="ARBA" id="ARBA00024343"/>
    </source>
</evidence>
<dbReference type="AlphaFoldDB" id="A0A2H5PMW1"/>
<dbReference type="GO" id="GO:0003700">
    <property type="term" value="F:DNA-binding transcription factor activity"/>
    <property type="evidence" value="ECO:0007669"/>
    <property type="project" value="InterPro"/>
</dbReference>
<name>A0A2H5PMW1_CITUN</name>
<dbReference type="InterPro" id="IPR044808">
    <property type="entry name" value="ERF_plant"/>
</dbReference>
<comment type="caution">
    <text evidence="9">The sequence shown here is derived from an EMBL/GenBank/DDBJ whole genome shotgun (WGS) entry which is preliminary data.</text>
</comment>
<dbReference type="InterPro" id="IPR036955">
    <property type="entry name" value="AP2/ERF_dom_sf"/>
</dbReference>
<dbReference type="GO" id="GO:0009873">
    <property type="term" value="P:ethylene-activated signaling pathway"/>
    <property type="evidence" value="ECO:0007669"/>
    <property type="project" value="InterPro"/>
</dbReference>
<dbReference type="SMART" id="SM00380">
    <property type="entry name" value="AP2"/>
    <property type="match status" value="1"/>
</dbReference>
<keyword evidence="3" id="KW-0238">DNA-binding</keyword>
<evidence type="ECO:0000256" key="5">
    <source>
        <dbReference type="ARBA" id="ARBA00023242"/>
    </source>
</evidence>
<dbReference type="Gene3D" id="3.30.730.10">
    <property type="entry name" value="AP2/ERF domain"/>
    <property type="match status" value="1"/>
</dbReference>
<evidence type="ECO:0000313" key="9">
    <source>
        <dbReference type="EMBL" id="GAY53707.1"/>
    </source>
</evidence>